<feature type="transmembrane region" description="Helical" evidence="1">
    <location>
        <begin position="155"/>
        <end position="174"/>
    </location>
</feature>
<gene>
    <name evidence="2" type="ORF">P691DRAFT_834480</name>
</gene>
<feature type="transmembrane region" description="Helical" evidence="1">
    <location>
        <begin position="299"/>
        <end position="319"/>
    </location>
</feature>
<dbReference type="OrthoDB" id="9451547at2759"/>
<dbReference type="EMBL" id="MU151347">
    <property type="protein sequence ID" value="KAF9444793.1"/>
    <property type="molecule type" value="Genomic_DNA"/>
</dbReference>
<keyword evidence="1" id="KW-0472">Membrane</keyword>
<protein>
    <submittedName>
        <fullName evidence="2">Uncharacterized protein</fullName>
    </submittedName>
</protein>
<feature type="transmembrane region" description="Helical" evidence="1">
    <location>
        <begin position="331"/>
        <end position="354"/>
    </location>
</feature>
<feature type="transmembrane region" description="Helical" evidence="1">
    <location>
        <begin position="180"/>
        <end position="199"/>
    </location>
</feature>
<keyword evidence="3" id="KW-1185">Reference proteome</keyword>
<keyword evidence="1" id="KW-1133">Transmembrane helix</keyword>
<evidence type="ECO:0000313" key="2">
    <source>
        <dbReference type="EMBL" id="KAF9444793.1"/>
    </source>
</evidence>
<evidence type="ECO:0000313" key="3">
    <source>
        <dbReference type="Proteomes" id="UP000807342"/>
    </source>
</evidence>
<dbReference type="PANTHER" id="PTHR35043:SF7">
    <property type="entry name" value="TRANSCRIPTION FACTOR DOMAIN-CONTAINING PROTEIN"/>
    <property type="match status" value="1"/>
</dbReference>
<organism evidence="2 3">
    <name type="scientific">Macrolepiota fuliginosa MF-IS2</name>
    <dbReference type="NCBI Taxonomy" id="1400762"/>
    <lineage>
        <taxon>Eukaryota</taxon>
        <taxon>Fungi</taxon>
        <taxon>Dikarya</taxon>
        <taxon>Basidiomycota</taxon>
        <taxon>Agaricomycotina</taxon>
        <taxon>Agaricomycetes</taxon>
        <taxon>Agaricomycetidae</taxon>
        <taxon>Agaricales</taxon>
        <taxon>Agaricineae</taxon>
        <taxon>Agaricaceae</taxon>
        <taxon>Macrolepiota</taxon>
    </lineage>
</organism>
<proteinExistence type="predicted"/>
<accession>A0A9P5X5D1</accession>
<keyword evidence="1" id="KW-0812">Transmembrane</keyword>
<reference evidence="2" key="1">
    <citation type="submission" date="2020-11" db="EMBL/GenBank/DDBJ databases">
        <authorList>
            <consortium name="DOE Joint Genome Institute"/>
            <person name="Ahrendt S."/>
            <person name="Riley R."/>
            <person name="Andreopoulos W."/>
            <person name="Labutti K."/>
            <person name="Pangilinan J."/>
            <person name="Ruiz-Duenas F.J."/>
            <person name="Barrasa J.M."/>
            <person name="Sanchez-Garcia M."/>
            <person name="Camarero S."/>
            <person name="Miyauchi S."/>
            <person name="Serrano A."/>
            <person name="Linde D."/>
            <person name="Babiker R."/>
            <person name="Drula E."/>
            <person name="Ayuso-Fernandez I."/>
            <person name="Pacheco R."/>
            <person name="Padilla G."/>
            <person name="Ferreira P."/>
            <person name="Barriuso J."/>
            <person name="Kellner H."/>
            <person name="Castanera R."/>
            <person name="Alfaro M."/>
            <person name="Ramirez L."/>
            <person name="Pisabarro A.G."/>
            <person name="Kuo A."/>
            <person name="Tritt A."/>
            <person name="Lipzen A."/>
            <person name="He G."/>
            <person name="Yan M."/>
            <person name="Ng V."/>
            <person name="Cullen D."/>
            <person name="Martin F."/>
            <person name="Rosso M.-N."/>
            <person name="Henrissat B."/>
            <person name="Hibbett D."/>
            <person name="Martinez A.T."/>
            <person name="Grigoriev I.V."/>
        </authorList>
    </citation>
    <scope>NUCLEOTIDE SEQUENCE</scope>
    <source>
        <strain evidence="2">MF-IS2</strain>
    </source>
</reference>
<feature type="transmembrane region" description="Helical" evidence="1">
    <location>
        <begin position="247"/>
        <end position="268"/>
    </location>
</feature>
<comment type="caution">
    <text evidence="2">The sequence shown here is derived from an EMBL/GenBank/DDBJ whole genome shotgun (WGS) entry which is preliminary data.</text>
</comment>
<feature type="transmembrane region" description="Helical" evidence="1">
    <location>
        <begin position="58"/>
        <end position="75"/>
    </location>
</feature>
<dbReference type="PROSITE" id="PS51257">
    <property type="entry name" value="PROKAR_LIPOPROTEIN"/>
    <property type="match status" value="1"/>
</dbReference>
<name>A0A9P5X5D1_9AGAR</name>
<evidence type="ECO:0000256" key="1">
    <source>
        <dbReference type="SAM" id="Phobius"/>
    </source>
</evidence>
<dbReference type="PANTHER" id="PTHR35043">
    <property type="entry name" value="TRANSCRIPTION FACTOR DOMAIN-CONTAINING PROTEIN"/>
    <property type="match status" value="1"/>
</dbReference>
<sequence>MQYTRESLGIYRPGTTRSTQDIIWSCLATIFACTWVAVHPNIPGPRESQWRRFRRRASTMFYAVIAPELVTLWAMRQRYAAGRIKREFNRKYYGNEDEEKMWTLSHGFFIQMGGFLFIQDGRTAFGLIDKGTIEFPTITEEDILDKSKGDFLTKLLVVTQTSWFIAQCIVRWAAKLTVTELEVVTLAFAILNIITYTLWWQKPQNVQAAILIPKKSNAPPLEIPEPEEHESWLHRQIRQGGQGSAGWLPWMILVSLLIPVKFLSGLFIPLGEMATDDQVPTGSTSVPTFYADHDITDELGVILPSLGMSVVFGALHLIPWNSEFPTDMEKLLWHVCSAVIAIEPLPGAIGFGLYKLTDGHPVGVVIKAVMDAMAMSLGSLAFIGLPLYVLARLTLLILAFSTLRSLHGDALTDIAWSSFVPHI</sequence>
<feature type="transmembrane region" description="Helical" evidence="1">
    <location>
        <begin position="374"/>
        <end position="400"/>
    </location>
</feature>
<feature type="transmembrane region" description="Helical" evidence="1">
    <location>
        <begin position="21"/>
        <end position="38"/>
    </location>
</feature>
<dbReference type="Proteomes" id="UP000807342">
    <property type="component" value="Unassembled WGS sequence"/>
</dbReference>
<dbReference type="AlphaFoldDB" id="A0A9P5X5D1"/>